<evidence type="ECO:0000256" key="1">
    <source>
        <dbReference type="ARBA" id="ARBA00004123"/>
    </source>
</evidence>
<dbReference type="OrthoDB" id="10265969at2759"/>
<keyword evidence="2 3" id="KW-0539">Nucleus</keyword>
<dbReference type="HOGENOM" id="CLU_1721819_0_0_1"/>
<dbReference type="InterPro" id="IPR003822">
    <property type="entry name" value="PAH"/>
</dbReference>
<dbReference type="GO" id="GO:0005634">
    <property type="term" value="C:nucleus"/>
    <property type="evidence" value="ECO:0007669"/>
    <property type="project" value="UniProtKB-SubCell"/>
</dbReference>
<dbReference type="Gene3D" id="1.20.1160.11">
    <property type="entry name" value="Paired amphipathic helix"/>
    <property type="match status" value="1"/>
</dbReference>
<dbReference type="AlphaFoldDB" id="K5WYI9"/>
<dbReference type="SUPFAM" id="SSF47762">
    <property type="entry name" value="PAH2 domain"/>
    <property type="match status" value="1"/>
</dbReference>
<proteinExistence type="predicted"/>
<dbReference type="KEGG" id="abp:AGABI1DRAFT132047"/>
<dbReference type="InterPro" id="IPR036600">
    <property type="entry name" value="PAH_sf"/>
</dbReference>
<organism evidence="5 6">
    <name type="scientific">Agaricus bisporus var. burnettii (strain JB137-S8 / ATCC MYA-4627 / FGSC 10392)</name>
    <name type="common">White button mushroom</name>
    <dbReference type="NCBI Taxonomy" id="597362"/>
    <lineage>
        <taxon>Eukaryota</taxon>
        <taxon>Fungi</taxon>
        <taxon>Dikarya</taxon>
        <taxon>Basidiomycota</taxon>
        <taxon>Agaricomycotina</taxon>
        <taxon>Agaricomycetes</taxon>
        <taxon>Agaricomycetidae</taxon>
        <taxon>Agaricales</taxon>
        <taxon>Agaricineae</taxon>
        <taxon>Agaricaceae</taxon>
        <taxon>Agaricus</taxon>
    </lineage>
</organism>
<feature type="region of interest" description="Disordered" evidence="4">
    <location>
        <begin position="1"/>
        <end position="23"/>
    </location>
</feature>
<comment type="subcellular location">
    <subcellularLocation>
        <location evidence="1 3">Nucleus</location>
    </subcellularLocation>
</comment>
<dbReference type="Pfam" id="PF02671">
    <property type="entry name" value="PAH"/>
    <property type="match status" value="1"/>
</dbReference>
<evidence type="ECO:0000256" key="3">
    <source>
        <dbReference type="PROSITE-ProRule" id="PRU00810"/>
    </source>
</evidence>
<dbReference type="GO" id="GO:0006355">
    <property type="term" value="P:regulation of DNA-templated transcription"/>
    <property type="evidence" value="ECO:0007669"/>
    <property type="project" value="InterPro"/>
</dbReference>
<evidence type="ECO:0000313" key="6">
    <source>
        <dbReference type="Proteomes" id="UP000008493"/>
    </source>
</evidence>
<reference evidence="6" key="1">
    <citation type="journal article" date="2012" name="Proc. Natl. Acad. Sci. U.S.A.">
        <title>Genome sequence of the button mushroom Agaricus bisporus reveals mechanisms governing adaptation to a humic-rich ecological niche.</title>
        <authorList>
            <person name="Morin E."/>
            <person name="Kohler A."/>
            <person name="Baker A.R."/>
            <person name="Foulongne-Oriol M."/>
            <person name="Lombard V."/>
            <person name="Nagy L.G."/>
            <person name="Ohm R.A."/>
            <person name="Patyshakuliyeva A."/>
            <person name="Brun A."/>
            <person name="Aerts A.L."/>
            <person name="Bailey A.M."/>
            <person name="Billette C."/>
            <person name="Coutinho P.M."/>
            <person name="Deakin G."/>
            <person name="Doddapaneni H."/>
            <person name="Floudas D."/>
            <person name="Grimwood J."/>
            <person name="Hilden K."/>
            <person name="Kuees U."/>
            <person name="LaButti K.M."/>
            <person name="Lapidus A."/>
            <person name="Lindquist E.A."/>
            <person name="Lucas S.M."/>
            <person name="Murat C."/>
            <person name="Riley R.W."/>
            <person name="Salamov A.A."/>
            <person name="Schmutz J."/>
            <person name="Subramanian V."/>
            <person name="Woesten H.A.B."/>
            <person name="Xu J."/>
            <person name="Eastwood D.C."/>
            <person name="Foster G.D."/>
            <person name="Sonnenberg A.S."/>
            <person name="Cullen D."/>
            <person name="de Vries R.P."/>
            <person name="Lundell T."/>
            <person name="Hibbett D.S."/>
            <person name="Henrissat B."/>
            <person name="Burton K.S."/>
            <person name="Kerrigan R.W."/>
            <person name="Challen M.P."/>
            <person name="Grigoriev I.V."/>
            <person name="Martin F."/>
        </authorList>
    </citation>
    <scope>NUCLEOTIDE SEQUENCE [LARGE SCALE GENOMIC DNA]</scope>
    <source>
        <strain evidence="6">JB137-S8 / ATCC MYA-4627 / FGSC 10392</strain>
    </source>
</reference>
<dbReference type="STRING" id="597362.K5WYI9"/>
<evidence type="ECO:0000256" key="4">
    <source>
        <dbReference type="SAM" id="MobiDB-lite"/>
    </source>
</evidence>
<dbReference type="InParanoid" id="K5WYI9"/>
<evidence type="ECO:0000256" key="2">
    <source>
        <dbReference type="ARBA" id="ARBA00023242"/>
    </source>
</evidence>
<dbReference type="GeneID" id="18827586"/>
<keyword evidence="6" id="KW-1185">Reference proteome</keyword>
<dbReference type="PROSITE" id="PS51477">
    <property type="entry name" value="PAH"/>
    <property type="match status" value="1"/>
</dbReference>
<dbReference type="Proteomes" id="UP000008493">
    <property type="component" value="Unassembled WGS sequence"/>
</dbReference>
<dbReference type="RefSeq" id="XP_007333718.1">
    <property type="nucleotide sequence ID" value="XM_007333656.1"/>
</dbReference>
<name>K5WYI9_AGABU</name>
<protein>
    <submittedName>
        <fullName evidence="5">Uncharacterized protein</fullName>
    </submittedName>
</protein>
<accession>K5WYI9</accession>
<dbReference type="EMBL" id="JH971410">
    <property type="protein sequence ID" value="EKM75657.1"/>
    <property type="molecule type" value="Genomic_DNA"/>
</dbReference>
<evidence type="ECO:0000313" key="5">
    <source>
        <dbReference type="EMBL" id="EKM75657.1"/>
    </source>
</evidence>
<gene>
    <name evidence="5" type="ORF">AGABI1DRAFT_132047</name>
</gene>
<sequence length="152" mass="17393">MKDDKAATLDTGNATDQLESHSHDGLETVVASKARAVTNLASSLGFIETVKNRSAKDNKPEVYDEFIQLMQEFHLQRINTAGVTEKINQIFNNWPDLKKRFDEEFIQPSKIRQLEKKNEDRNTTGSGQYLLTLRCRVRVMQLFFITGSQTQI</sequence>